<organism evidence="12 13">
    <name type="scientific">Cordylochernes scorpioides</name>
    <dbReference type="NCBI Taxonomy" id="51811"/>
    <lineage>
        <taxon>Eukaryota</taxon>
        <taxon>Metazoa</taxon>
        <taxon>Ecdysozoa</taxon>
        <taxon>Arthropoda</taxon>
        <taxon>Chelicerata</taxon>
        <taxon>Arachnida</taxon>
        <taxon>Pseudoscorpiones</taxon>
        <taxon>Cheliferoidea</taxon>
        <taxon>Chernetidae</taxon>
        <taxon>Cordylochernes</taxon>
    </lineage>
</organism>
<keyword evidence="6 8" id="KW-0472">Membrane</keyword>
<keyword evidence="5 8" id="KW-1133">Transmembrane helix</keyword>
<evidence type="ECO:0000259" key="9">
    <source>
        <dbReference type="Pfam" id="PF02714"/>
    </source>
</evidence>
<feature type="transmembrane region" description="Helical" evidence="8">
    <location>
        <begin position="560"/>
        <end position="586"/>
    </location>
</feature>
<dbReference type="InterPro" id="IPR003864">
    <property type="entry name" value="CSC1/OSCA1-like_7TM"/>
</dbReference>
<dbReference type="InterPro" id="IPR036397">
    <property type="entry name" value="RNaseH_sf"/>
</dbReference>
<feature type="compositionally biased region" description="Polar residues" evidence="7">
    <location>
        <begin position="1"/>
        <end position="19"/>
    </location>
</feature>
<evidence type="ECO:0000256" key="8">
    <source>
        <dbReference type="SAM" id="Phobius"/>
    </source>
</evidence>
<evidence type="ECO:0000256" key="1">
    <source>
        <dbReference type="ARBA" id="ARBA00004141"/>
    </source>
</evidence>
<dbReference type="Proteomes" id="UP001235939">
    <property type="component" value="Chromosome 12"/>
</dbReference>
<feature type="transmembrane region" description="Helical" evidence="8">
    <location>
        <begin position="256"/>
        <end position="275"/>
    </location>
</feature>
<dbReference type="Pfam" id="PF13967">
    <property type="entry name" value="RSN1_TM"/>
    <property type="match status" value="1"/>
</dbReference>
<feature type="transmembrane region" description="Helical" evidence="8">
    <location>
        <begin position="717"/>
        <end position="735"/>
    </location>
</feature>
<dbReference type="PANTHER" id="PTHR13018:SF5">
    <property type="entry name" value="RE44586P"/>
    <property type="match status" value="1"/>
</dbReference>
<feature type="domain" description="CSC1/OSCA1-like cytosolic" evidence="11">
    <location>
        <begin position="293"/>
        <end position="458"/>
    </location>
</feature>
<evidence type="ECO:0000313" key="12">
    <source>
        <dbReference type="EMBL" id="UYV75262.1"/>
    </source>
</evidence>
<evidence type="ECO:0000256" key="7">
    <source>
        <dbReference type="SAM" id="MobiDB-lite"/>
    </source>
</evidence>
<evidence type="ECO:0000256" key="5">
    <source>
        <dbReference type="ARBA" id="ARBA00022989"/>
    </source>
</evidence>
<feature type="transmembrane region" description="Helical" evidence="8">
    <location>
        <begin position="747"/>
        <end position="768"/>
    </location>
</feature>
<feature type="transmembrane region" description="Helical" evidence="8">
    <location>
        <begin position="606"/>
        <end position="638"/>
    </location>
</feature>
<evidence type="ECO:0000313" key="13">
    <source>
        <dbReference type="Proteomes" id="UP001235939"/>
    </source>
</evidence>
<reference evidence="12 13" key="1">
    <citation type="submission" date="2022-01" db="EMBL/GenBank/DDBJ databases">
        <title>A chromosomal length assembly of Cordylochernes scorpioides.</title>
        <authorList>
            <person name="Zeh D."/>
            <person name="Zeh J."/>
        </authorList>
    </citation>
    <scope>NUCLEOTIDE SEQUENCE [LARGE SCALE GENOMIC DNA]</scope>
    <source>
        <strain evidence="12">IN4F17</strain>
        <tissue evidence="12">Whole Body</tissue>
    </source>
</reference>
<keyword evidence="4 8" id="KW-0812">Transmembrane</keyword>
<evidence type="ECO:0000256" key="4">
    <source>
        <dbReference type="ARBA" id="ARBA00022692"/>
    </source>
</evidence>
<feature type="transmembrane region" description="Helical" evidence="8">
    <location>
        <begin position="471"/>
        <end position="494"/>
    </location>
</feature>
<evidence type="ECO:0000256" key="6">
    <source>
        <dbReference type="ARBA" id="ARBA00023136"/>
    </source>
</evidence>
<feature type="transmembrane region" description="Helical" evidence="8">
    <location>
        <begin position="211"/>
        <end position="231"/>
    </location>
</feature>
<dbReference type="InterPro" id="IPR045122">
    <property type="entry name" value="Csc1-like"/>
</dbReference>
<feature type="transmembrane region" description="Helical" evidence="8">
    <location>
        <begin position="659"/>
        <end position="692"/>
    </location>
</feature>
<keyword evidence="13" id="KW-1185">Reference proteome</keyword>
<evidence type="ECO:0000256" key="2">
    <source>
        <dbReference type="ARBA" id="ARBA00007779"/>
    </source>
</evidence>
<keyword evidence="3" id="KW-0813">Transport</keyword>
<sequence>MEEQTNPSNDTAEQSVPKQETTFEEEETSPPQGTSTDPLTQIADALSKLLVARSPREIDVSPYDGTFEAQSFFDNFDAQADRAELTYTDRLRKLPCYLQDIAPNDFFLFPKLKAVLKGRHFDTRDDIIEKSPLALKSIPKEAYKNCFDNWEKRWRCEAWDMMNKQDVVNQRIATRNNYFIFFKSLLSVAKEDIYKKCGHDAYNYILFQQYLIFYLALVAVLSLGILLPVNLSGGELPGDRSYDVTTINNIDCRSRLIWIHVLSAGFLFPLIFIVLKKYVHRMKAEDLILYPSKSIILYGIPIHDCNEGYIREVIKSINRKIGIEKIKILYENSKVEIKDHLDRAISAREWCEQKSTERVKIKPKACGRFCAFPCCSELIDGVEFYKEEERRYRQLLQEEEKKFSPKGAAVVTFKTIFGAQIVKLSLKRVSLWSRIKGLAMGRVRAEYISCFEDIYWDNVSSRYKWWYVKSFLVNVPIIILFLGFTSPTMIMEYLNVPLKALGMTPVSYISSLEVVFLQALPGLILVMITASIPLCVAQSEIFQGHWKKSTANFVMFVKNYIYLQFSVLILPLVGQTNVLSFFFAFFQPEGFKVLLKCLRSQNMGAVFTHYLISMTFLSTSFDLLRVAELLVYFFSILTSRSKAESSYVRKKCIRDFQYGYNYSWILTSFTITTTFCVTNPLIVIFGLSYHIFQYFVDKNNLYFAYQPSKVNKEVHRAAINFAIWASIMNQVFLMLHIVNNGGKRDVTLFNAVILLVSLLIFLSTSNVFCQNLIKLPVLIVFRSSSLTGRVTTPPSKNAKDYEQFDDNLDVIAPSTSTV</sequence>
<gene>
    <name evidence="12" type="ORF">LAZ67_12003157</name>
</gene>
<feature type="region of interest" description="Disordered" evidence="7">
    <location>
        <begin position="1"/>
        <end position="39"/>
    </location>
</feature>
<dbReference type="Gene3D" id="3.30.420.10">
    <property type="entry name" value="Ribonuclease H-like superfamily/Ribonuclease H"/>
    <property type="match status" value="1"/>
</dbReference>
<dbReference type="Pfam" id="PF14703">
    <property type="entry name" value="PHM7_cyt"/>
    <property type="match status" value="1"/>
</dbReference>
<dbReference type="PANTHER" id="PTHR13018">
    <property type="entry name" value="PROBABLE MEMBRANE PROTEIN DUF221-RELATED"/>
    <property type="match status" value="1"/>
</dbReference>
<feature type="domain" description="CSC1/OSCA1-like 7TM region" evidence="9">
    <location>
        <begin position="470"/>
        <end position="735"/>
    </location>
</feature>
<protein>
    <submittedName>
        <fullName evidence="12">TMEM63C</fullName>
    </submittedName>
</protein>
<proteinExistence type="inferred from homology"/>
<dbReference type="InterPro" id="IPR027815">
    <property type="entry name" value="CSC1/OSCA1-like_cyt"/>
</dbReference>
<feature type="transmembrane region" description="Helical" evidence="8">
    <location>
        <begin position="514"/>
        <end position="539"/>
    </location>
</feature>
<comment type="similarity">
    <text evidence="2">Belongs to the CSC1 (TC 1.A.17) family.</text>
</comment>
<evidence type="ECO:0000256" key="3">
    <source>
        <dbReference type="ARBA" id="ARBA00022448"/>
    </source>
</evidence>
<accession>A0ABY6L452</accession>
<evidence type="ECO:0000259" key="10">
    <source>
        <dbReference type="Pfam" id="PF13967"/>
    </source>
</evidence>
<dbReference type="EMBL" id="CP092874">
    <property type="protein sequence ID" value="UYV75262.1"/>
    <property type="molecule type" value="Genomic_DNA"/>
</dbReference>
<evidence type="ECO:0000259" key="11">
    <source>
        <dbReference type="Pfam" id="PF14703"/>
    </source>
</evidence>
<name>A0ABY6L452_9ARAC</name>
<dbReference type="InterPro" id="IPR032880">
    <property type="entry name" value="CSC1/OSCA1-like_N"/>
</dbReference>
<comment type="subcellular location">
    <subcellularLocation>
        <location evidence="1">Membrane</location>
        <topology evidence="1">Multi-pass membrane protein</topology>
    </subcellularLocation>
</comment>
<feature type="domain" description="CSC1/OSCA1-like N-terminal transmembrane" evidence="10">
    <location>
        <begin position="175"/>
        <end position="275"/>
    </location>
</feature>
<dbReference type="Pfam" id="PF02714">
    <property type="entry name" value="RSN1_7TM"/>
    <property type="match status" value="1"/>
</dbReference>
<feature type="compositionally biased region" description="Polar residues" evidence="7">
    <location>
        <begin position="29"/>
        <end position="39"/>
    </location>
</feature>